<protein>
    <recommendedName>
        <fullName evidence="2">Reverse transcriptase domain-containing protein</fullName>
    </recommendedName>
</protein>
<dbReference type="PANTHER" id="PTHR33116:SF76">
    <property type="entry name" value="DUF4283 DOMAIN-CONTAINING PROTEIN"/>
    <property type="match status" value="1"/>
</dbReference>
<dbReference type="EMBL" id="JACGWN010000007">
    <property type="protein sequence ID" value="KAL0444823.1"/>
    <property type="molecule type" value="Genomic_DNA"/>
</dbReference>
<dbReference type="Pfam" id="PF00078">
    <property type="entry name" value="RVT_1"/>
    <property type="match status" value="1"/>
</dbReference>
<dbReference type="InterPro" id="IPR000477">
    <property type="entry name" value="RT_dom"/>
</dbReference>
<keyword evidence="1" id="KW-0812">Transmembrane</keyword>
<name>A0AAW2WTE8_9LAMI</name>
<organism evidence="3">
    <name type="scientific">Sesamum latifolium</name>
    <dbReference type="NCBI Taxonomy" id="2727402"/>
    <lineage>
        <taxon>Eukaryota</taxon>
        <taxon>Viridiplantae</taxon>
        <taxon>Streptophyta</taxon>
        <taxon>Embryophyta</taxon>
        <taxon>Tracheophyta</taxon>
        <taxon>Spermatophyta</taxon>
        <taxon>Magnoliopsida</taxon>
        <taxon>eudicotyledons</taxon>
        <taxon>Gunneridae</taxon>
        <taxon>Pentapetalae</taxon>
        <taxon>asterids</taxon>
        <taxon>lamiids</taxon>
        <taxon>Lamiales</taxon>
        <taxon>Pedaliaceae</taxon>
        <taxon>Sesamum</taxon>
    </lineage>
</organism>
<dbReference type="AlphaFoldDB" id="A0AAW2WTE8"/>
<reference evidence="3" key="2">
    <citation type="journal article" date="2024" name="Plant">
        <title>Genomic evolution and insights into agronomic trait innovations of Sesamum species.</title>
        <authorList>
            <person name="Miao H."/>
            <person name="Wang L."/>
            <person name="Qu L."/>
            <person name="Liu H."/>
            <person name="Sun Y."/>
            <person name="Le M."/>
            <person name="Wang Q."/>
            <person name="Wei S."/>
            <person name="Zheng Y."/>
            <person name="Lin W."/>
            <person name="Duan Y."/>
            <person name="Cao H."/>
            <person name="Xiong S."/>
            <person name="Wang X."/>
            <person name="Wei L."/>
            <person name="Li C."/>
            <person name="Ma Q."/>
            <person name="Ju M."/>
            <person name="Zhao R."/>
            <person name="Li G."/>
            <person name="Mu C."/>
            <person name="Tian Q."/>
            <person name="Mei H."/>
            <person name="Zhang T."/>
            <person name="Gao T."/>
            <person name="Zhang H."/>
        </authorList>
    </citation>
    <scope>NUCLEOTIDE SEQUENCE</scope>
    <source>
        <strain evidence="3">KEN1</strain>
    </source>
</reference>
<keyword evidence="1" id="KW-1133">Transmembrane helix</keyword>
<evidence type="ECO:0000313" key="3">
    <source>
        <dbReference type="EMBL" id="KAL0444823.1"/>
    </source>
</evidence>
<feature type="transmembrane region" description="Helical" evidence="1">
    <location>
        <begin position="524"/>
        <end position="543"/>
    </location>
</feature>
<feature type="domain" description="Reverse transcriptase" evidence="2">
    <location>
        <begin position="132"/>
        <end position="344"/>
    </location>
</feature>
<dbReference type="PROSITE" id="PS50878">
    <property type="entry name" value="RT_POL"/>
    <property type="match status" value="1"/>
</dbReference>
<evidence type="ECO:0000256" key="1">
    <source>
        <dbReference type="SAM" id="Phobius"/>
    </source>
</evidence>
<proteinExistence type="predicted"/>
<accession>A0AAW2WTE8</accession>
<comment type="caution">
    <text evidence="3">The sequence shown here is derived from an EMBL/GenBank/DDBJ whole genome shotgun (WGS) entry which is preliminary data.</text>
</comment>
<gene>
    <name evidence="3" type="ORF">Slati_2205000</name>
</gene>
<keyword evidence="1" id="KW-0472">Membrane</keyword>
<reference evidence="3" key="1">
    <citation type="submission" date="2020-06" db="EMBL/GenBank/DDBJ databases">
        <authorList>
            <person name="Li T."/>
            <person name="Hu X."/>
            <person name="Zhang T."/>
            <person name="Song X."/>
            <person name="Zhang H."/>
            <person name="Dai N."/>
            <person name="Sheng W."/>
            <person name="Hou X."/>
            <person name="Wei L."/>
        </authorList>
    </citation>
    <scope>NUCLEOTIDE SEQUENCE</scope>
    <source>
        <strain evidence="3">KEN1</strain>
        <tissue evidence="3">Leaf</tissue>
    </source>
</reference>
<evidence type="ECO:0000259" key="2">
    <source>
        <dbReference type="PROSITE" id="PS50878"/>
    </source>
</evidence>
<sequence length="560" mass="63095">MSFKLKGFLDTIQRLMETDHSNDLLILLERMARLVLLKATLLEQKGRRAAQKIFQITSDSGARISDELGVAGEFVRFYTSLLGGQSRHHHINLMFLQAWARYVIPTEEGEAMTRPIISRGGRPSSILLRIRHQVQMGKLLKQVNATVLSLIPKVANPTTVAEFRPISCCNNAFVPGRRISNNILLGQELFHGYNRQHLPPRCALKVDLRKAYDTLEWDFVEAMLHMFAFPGKFIQWIMECAASSFVATIEQSASFQFHWHCEEMKLFNLCFADDLLLFCRAEEQSVTLFRDVLHEFADFSGLHANINKSQLILSKSASSMRNRLLAILGFQEGHLPVRYLGLPLISSRLSIDDCKPLLLKGVLKAVEARMRKFLWQGGWDSGAVKVALILGDLDHQISPPLFSLDSSGGGGSWSWRKILKLRHQLMGGVSYHVGSDWLPPLARSDLIGWKKEGGVLTTTEAYRLFQPLGQKERLRHTHTSSFGVNSPGYASGSWKGRCDFEFLILVGNILLCGRQGDGRGSTRGMLPLVLFLPPLFIIFGWSVTSGVWERFYYSGKLVFA</sequence>
<dbReference type="PANTHER" id="PTHR33116">
    <property type="entry name" value="REVERSE TRANSCRIPTASE ZINC-BINDING DOMAIN-CONTAINING PROTEIN-RELATED-RELATED"/>
    <property type="match status" value="1"/>
</dbReference>